<accession>A0ABU5KFR8</accession>
<reference evidence="3 4" key="1">
    <citation type="submission" date="2023-11" db="EMBL/GenBank/DDBJ databases">
        <title>Novel species in genus Nocardioides.</title>
        <authorList>
            <person name="Zhou H."/>
        </authorList>
    </citation>
    <scope>NUCLEOTIDE SEQUENCE [LARGE SCALE GENOMIC DNA]</scope>
    <source>
        <strain evidence="3 4">S-58</strain>
    </source>
</reference>
<keyword evidence="4" id="KW-1185">Reference proteome</keyword>
<dbReference type="EMBL" id="JAXQPW010000007">
    <property type="protein sequence ID" value="MDZ5663810.1"/>
    <property type="molecule type" value="Genomic_DNA"/>
</dbReference>
<gene>
    <name evidence="3" type="ORF">SFC79_18685</name>
</gene>
<dbReference type="PANTHER" id="PTHR43384">
    <property type="entry name" value="SEPTUM SITE-DETERMINING PROTEIN MIND HOMOLOG, CHLOROPLASTIC-RELATED"/>
    <property type="match status" value="1"/>
</dbReference>
<dbReference type="InterPro" id="IPR050625">
    <property type="entry name" value="ParA/MinD_ATPase"/>
</dbReference>
<dbReference type="InterPro" id="IPR025669">
    <property type="entry name" value="AAA_dom"/>
</dbReference>
<name>A0ABU5KFR8_9ACTN</name>
<evidence type="ECO:0000259" key="2">
    <source>
        <dbReference type="Pfam" id="PF13614"/>
    </source>
</evidence>
<organism evidence="3 4">
    <name type="scientific">Nocardioides renjunii</name>
    <dbReference type="NCBI Taxonomy" id="3095075"/>
    <lineage>
        <taxon>Bacteria</taxon>
        <taxon>Bacillati</taxon>
        <taxon>Actinomycetota</taxon>
        <taxon>Actinomycetes</taxon>
        <taxon>Propionibacteriales</taxon>
        <taxon>Nocardioidaceae</taxon>
        <taxon>Nocardioides</taxon>
    </lineage>
</organism>
<feature type="region of interest" description="Disordered" evidence="1">
    <location>
        <begin position="393"/>
        <end position="415"/>
    </location>
</feature>
<proteinExistence type="predicted"/>
<dbReference type="SUPFAM" id="SSF52540">
    <property type="entry name" value="P-loop containing nucleoside triphosphate hydrolases"/>
    <property type="match status" value="1"/>
</dbReference>
<feature type="compositionally biased region" description="Basic residues" evidence="1">
    <location>
        <begin position="406"/>
        <end position="415"/>
    </location>
</feature>
<dbReference type="RefSeq" id="WP_172274028.1">
    <property type="nucleotide sequence ID" value="NZ_JAXQPW010000007.1"/>
</dbReference>
<evidence type="ECO:0000313" key="3">
    <source>
        <dbReference type="EMBL" id="MDZ5663810.1"/>
    </source>
</evidence>
<dbReference type="InterPro" id="IPR027417">
    <property type="entry name" value="P-loop_NTPase"/>
</dbReference>
<dbReference type="PANTHER" id="PTHR43384:SF13">
    <property type="entry name" value="SLR0110 PROTEIN"/>
    <property type="match status" value="1"/>
</dbReference>
<protein>
    <submittedName>
        <fullName evidence="3">AAA family ATPase</fullName>
    </submittedName>
</protein>
<evidence type="ECO:0000256" key="1">
    <source>
        <dbReference type="SAM" id="MobiDB-lite"/>
    </source>
</evidence>
<sequence length="415" mass="43379">MTAIVESDRAHLALLQAMLHGSHAFSSMEELGDHIQATPAEFAVVIGPSITSEDASTLAQWARVNRPNLGVILLRHEVDSNALSLALRAGMREVVAAKDLAGITTAVQRARNVASAIVQTFEDEVQAAAQSALQSAQAAAAAATEAENNPRAKVLTVFATKGGVGKSLVATNTAAALADLGHNVCLVDLDVNNGDVAIMLQSTPHRTVADLVAFNGDIDKSAAETLLTPHSPGLSIVAAPVHLDSPDKATAEDVGKLLDTLQLMFDFVVVDTSGSFDDFALTALDHSATIVLVATLDIPSLKGLKLATGTLDLLNFPRETWKFVLNRADAKVGLSVDEFESTVGLKADHSLESAREVLACVNRGEAIVRAHPGHANSKAFKALAASLAAALSPKVPSQGTPEGRKSSGRLRLRKA</sequence>
<feature type="domain" description="AAA" evidence="2">
    <location>
        <begin position="153"/>
        <end position="312"/>
    </location>
</feature>
<dbReference type="Pfam" id="PF13614">
    <property type="entry name" value="AAA_31"/>
    <property type="match status" value="1"/>
</dbReference>
<evidence type="ECO:0000313" key="4">
    <source>
        <dbReference type="Proteomes" id="UP001291999"/>
    </source>
</evidence>
<dbReference type="Gene3D" id="3.40.50.300">
    <property type="entry name" value="P-loop containing nucleotide triphosphate hydrolases"/>
    <property type="match status" value="1"/>
</dbReference>
<dbReference type="Proteomes" id="UP001291999">
    <property type="component" value="Unassembled WGS sequence"/>
</dbReference>
<comment type="caution">
    <text evidence="3">The sequence shown here is derived from an EMBL/GenBank/DDBJ whole genome shotgun (WGS) entry which is preliminary data.</text>
</comment>